<dbReference type="InterPro" id="IPR003660">
    <property type="entry name" value="HAMP_dom"/>
</dbReference>
<accession>A0A9D0ZU93</accession>
<evidence type="ECO:0000256" key="6">
    <source>
        <dbReference type="SAM" id="Phobius"/>
    </source>
</evidence>
<evidence type="ECO:0000256" key="3">
    <source>
        <dbReference type="ARBA" id="ARBA00022679"/>
    </source>
</evidence>
<evidence type="ECO:0000313" key="9">
    <source>
        <dbReference type="Proteomes" id="UP000886886"/>
    </source>
</evidence>
<reference evidence="8" key="2">
    <citation type="journal article" date="2021" name="PeerJ">
        <title>Extensive microbial diversity within the chicken gut microbiome revealed by metagenomics and culture.</title>
        <authorList>
            <person name="Gilroy R."/>
            <person name="Ravi A."/>
            <person name="Getino M."/>
            <person name="Pursley I."/>
            <person name="Horton D.L."/>
            <person name="Alikhan N.F."/>
            <person name="Baker D."/>
            <person name="Gharbi K."/>
            <person name="Hall N."/>
            <person name="Watson M."/>
            <person name="Adriaenssens E.M."/>
            <person name="Foster-Nyarko E."/>
            <person name="Jarju S."/>
            <person name="Secka A."/>
            <person name="Antonio M."/>
            <person name="Oren A."/>
            <person name="Chaudhuri R.R."/>
            <person name="La Ragione R."/>
            <person name="Hildebrand F."/>
            <person name="Pallen M.J."/>
        </authorList>
    </citation>
    <scope>NUCLEOTIDE SEQUENCE</scope>
    <source>
        <strain evidence="8">ChiSjej3B21-11622</strain>
    </source>
</reference>
<feature type="transmembrane region" description="Helical" evidence="6">
    <location>
        <begin position="293"/>
        <end position="312"/>
    </location>
</feature>
<evidence type="ECO:0000256" key="4">
    <source>
        <dbReference type="ARBA" id="ARBA00022777"/>
    </source>
</evidence>
<keyword evidence="4 8" id="KW-0418">Kinase</keyword>
<dbReference type="GO" id="GO:0016020">
    <property type="term" value="C:membrane"/>
    <property type="evidence" value="ECO:0007669"/>
    <property type="project" value="UniProtKB-SubCell"/>
</dbReference>
<dbReference type="GO" id="GO:0000155">
    <property type="term" value="F:phosphorelay sensor kinase activity"/>
    <property type="evidence" value="ECO:0007669"/>
    <property type="project" value="InterPro"/>
</dbReference>
<gene>
    <name evidence="8" type="ORF">IAB26_00040</name>
</gene>
<dbReference type="Gene3D" id="1.10.287.130">
    <property type="match status" value="1"/>
</dbReference>
<dbReference type="Gene3D" id="3.30.565.10">
    <property type="entry name" value="Histidine kinase-like ATPase, C-terminal domain"/>
    <property type="match status" value="1"/>
</dbReference>
<dbReference type="Pfam" id="PF06580">
    <property type="entry name" value="His_kinase"/>
    <property type="match status" value="1"/>
</dbReference>
<feature type="coiled-coil region" evidence="5">
    <location>
        <begin position="356"/>
        <end position="386"/>
    </location>
</feature>
<feature type="domain" description="HAMP" evidence="7">
    <location>
        <begin position="314"/>
        <end position="371"/>
    </location>
</feature>
<dbReference type="InterPro" id="IPR003594">
    <property type="entry name" value="HATPase_dom"/>
</dbReference>
<dbReference type="CDD" id="cd06225">
    <property type="entry name" value="HAMP"/>
    <property type="match status" value="1"/>
</dbReference>
<reference evidence="8" key="1">
    <citation type="submission" date="2020-10" db="EMBL/GenBank/DDBJ databases">
        <authorList>
            <person name="Gilroy R."/>
        </authorList>
    </citation>
    <scope>NUCLEOTIDE SEQUENCE</scope>
    <source>
        <strain evidence="8">ChiSjej3B21-11622</strain>
    </source>
</reference>
<evidence type="ECO:0000313" key="8">
    <source>
        <dbReference type="EMBL" id="HIQ94935.1"/>
    </source>
</evidence>
<dbReference type="InterPro" id="IPR036890">
    <property type="entry name" value="HATPase_C_sf"/>
</dbReference>
<dbReference type="Proteomes" id="UP000886886">
    <property type="component" value="Unassembled WGS sequence"/>
</dbReference>
<keyword evidence="6" id="KW-0472">Membrane</keyword>
<dbReference type="Gene3D" id="3.30.450.20">
    <property type="entry name" value="PAS domain"/>
    <property type="match status" value="1"/>
</dbReference>
<keyword evidence="6" id="KW-1133">Transmembrane helix</keyword>
<feature type="transmembrane region" description="Helical" evidence="6">
    <location>
        <begin position="16"/>
        <end position="36"/>
    </location>
</feature>
<organism evidence="8 9">
    <name type="scientific">Candidatus Limivivens merdigallinarum</name>
    <dbReference type="NCBI Taxonomy" id="2840859"/>
    <lineage>
        <taxon>Bacteria</taxon>
        <taxon>Bacillati</taxon>
        <taxon>Bacillota</taxon>
        <taxon>Clostridia</taxon>
        <taxon>Lachnospirales</taxon>
        <taxon>Lachnospiraceae</taxon>
        <taxon>Lachnospiraceae incertae sedis</taxon>
        <taxon>Candidatus Limivivens</taxon>
    </lineage>
</organism>
<dbReference type="InterPro" id="IPR010559">
    <property type="entry name" value="Sig_transdc_His_kin_internal"/>
</dbReference>
<dbReference type="PANTHER" id="PTHR34220">
    <property type="entry name" value="SENSOR HISTIDINE KINASE YPDA"/>
    <property type="match status" value="1"/>
</dbReference>
<sequence length="580" mass="67503">MKKKYHKLFSSVKNRILIIFAGCAVIPSLIFIGVFMHSYSSYILENTVSTQKNILNEINKNINQYLNGYKDTSMNIYYNSAIRLYLNKGNYEEKSSYLPSFLAGIVNSEKYIAGAVMKIEEQYYQAGYDYQDLESYIEKWKDDIVEKKGRVVWFPTEQFACAYGQKPSQFVMARAVNSPTETIGVLLFFISTELFKNCFDNPLFEEHETSFYLLSEECQVVSSNQEEVISQTMEKPLFQEAVALGEGDFVYTEQETGERSIVVCTHSDVSGWTLMTVTTEEEAFQKLHTIRKMAVIIILIYMGFVCLAYWVLSHFVFHPLGGLAKGMKEVSKGKFKRISESQKAEGERQDEISYLIHRYNVMVDEIEKLMSQIREEEKAKNDERMKVLSMQISPHFIYNTLNTIKWMASANRQSNICRMVESLIKIMRSVTYSTNEEIPLKEEVELLECYVYIQKMRFMNFEVEYEIPEELMMAKVNKLVLQPFVENAILHAFRDQEEMGMIRITAREEERLLVLMVEDNGTGFDCQKVMDNQIPEKKDHIGIRNVHERIRLNYGEEFGVRIESGEKRGTLITIRLPLIR</sequence>
<dbReference type="PANTHER" id="PTHR34220:SF7">
    <property type="entry name" value="SENSOR HISTIDINE KINASE YPDA"/>
    <property type="match status" value="1"/>
</dbReference>
<proteinExistence type="predicted"/>
<evidence type="ECO:0000256" key="5">
    <source>
        <dbReference type="SAM" id="Coils"/>
    </source>
</evidence>
<evidence type="ECO:0000259" key="7">
    <source>
        <dbReference type="PROSITE" id="PS50885"/>
    </source>
</evidence>
<evidence type="ECO:0000256" key="1">
    <source>
        <dbReference type="ARBA" id="ARBA00004370"/>
    </source>
</evidence>
<dbReference type="PROSITE" id="PS50885">
    <property type="entry name" value="HAMP"/>
    <property type="match status" value="1"/>
</dbReference>
<name>A0A9D0ZU93_9FIRM</name>
<keyword evidence="2" id="KW-0597">Phosphoprotein</keyword>
<dbReference type="AlphaFoldDB" id="A0A9D0ZU93"/>
<dbReference type="InterPro" id="IPR050640">
    <property type="entry name" value="Bact_2-comp_sensor_kinase"/>
</dbReference>
<comment type="caution">
    <text evidence="8">The sequence shown here is derived from an EMBL/GenBank/DDBJ whole genome shotgun (WGS) entry which is preliminary data.</text>
</comment>
<protein>
    <submittedName>
        <fullName evidence="8">Sensor histidine kinase</fullName>
    </submittedName>
</protein>
<keyword evidence="6" id="KW-0812">Transmembrane</keyword>
<evidence type="ECO:0000256" key="2">
    <source>
        <dbReference type="ARBA" id="ARBA00022553"/>
    </source>
</evidence>
<dbReference type="Pfam" id="PF02518">
    <property type="entry name" value="HATPase_c"/>
    <property type="match status" value="1"/>
</dbReference>
<dbReference type="EMBL" id="DVFT01000001">
    <property type="protein sequence ID" value="HIQ94935.1"/>
    <property type="molecule type" value="Genomic_DNA"/>
</dbReference>
<keyword evidence="5" id="KW-0175">Coiled coil</keyword>
<dbReference type="SUPFAM" id="SSF55874">
    <property type="entry name" value="ATPase domain of HSP90 chaperone/DNA topoisomerase II/histidine kinase"/>
    <property type="match status" value="1"/>
</dbReference>
<comment type="subcellular location">
    <subcellularLocation>
        <location evidence="1">Membrane</location>
    </subcellularLocation>
</comment>
<keyword evidence="3" id="KW-0808">Transferase</keyword>